<dbReference type="EMBL" id="FJOG01000003">
    <property type="protein sequence ID" value="CZR53486.1"/>
    <property type="molecule type" value="Genomic_DNA"/>
</dbReference>
<dbReference type="OrthoDB" id="5297013at2759"/>
<dbReference type="SMART" id="SM00317">
    <property type="entry name" value="SET"/>
    <property type="match status" value="1"/>
</dbReference>
<dbReference type="InterPro" id="IPR046341">
    <property type="entry name" value="SET_dom_sf"/>
</dbReference>
<dbReference type="InterPro" id="IPR001214">
    <property type="entry name" value="SET_dom"/>
</dbReference>
<gene>
    <name evidence="2" type="ORF">PAC_03365</name>
</gene>
<proteinExistence type="predicted"/>
<evidence type="ECO:0000259" key="1">
    <source>
        <dbReference type="PROSITE" id="PS50280"/>
    </source>
</evidence>
<dbReference type="PROSITE" id="PS50280">
    <property type="entry name" value="SET"/>
    <property type="match status" value="1"/>
</dbReference>
<dbReference type="InterPro" id="IPR053185">
    <property type="entry name" value="SET_domain_protein"/>
</dbReference>
<evidence type="ECO:0000313" key="3">
    <source>
        <dbReference type="Proteomes" id="UP000184330"/>
    </source>
</evidence>
<sequence>MQQNMPQSKKSDPDMFSNAFLEVKSHPLPNIRYGIFARTHIQPATTILEEAPLCRARKSEFSKDLAYEALSEGKKIIFNRLQGQCPCGNEETCKMPSVIKIWCTNSFGRSKSANDGSNIFYIASHFNHSCVPSAVWDITSEGHIQVVADKEIKAGEEITISYIDTVGSARKRRDFLAEAWGFMCRCEACEARLTITPKSLRKWPKSDAEETMDSHIEGLPTLEELIEIESRETALDALVDYVKVFHHHLTSQVETFLSQGKSPKKLREAALLAVVWEVENLLREAFPGFNKAVLEVHLSRITELHLWVLRFVQDPAFAVDWYFRNIEMVLL</sequence>
<dbReference type="Gene3D" id="2.170.270.10">
    <property type="entry name" value="SET domain"/>
    <property type="match status" value="1"/>
</dbReference>
<reference evidence="2 3" key="1">
    <citation type="submission" date="2016-03" db="EMBL/GenBank/DDBJ databases">
        <authorList>
            <person name="Ploux O."/>
        </authorList>
    </citation>
    <scope>NUCLEOTIDE SEQUENCE [LARGE SCALE GENOMIC DNA]</scope>
    <source>
        <strain evidence="2 3">UAMH 11012</strain>
    </source>
</reference>
<dbReference type="Proteomes" id="UP000184330">
    <property type="component" value="Unassembled WGS sequence"/>
</dbReference>
<name>A0A1L7WL40_9HELO</name>
<dbReference type="STRING" id="576137.A0A1L7WL40"/>
<protein>
    <recommendedName>
        <fullName evidence="1">SET domain-containing protein</fullName>
    </recommendedName>
</protein>
<organism evidence="2 3">
    <name type="scientific">Phialocephala subalpina</name>
    <dbReference type="NCBI Taxonomy" id="576137"/>
    <lineage>
        <taxon>Eukaryota</taxon>
        <taxon>Fungi</taxon>
        <taxon>Dikarya</taxon>
        <taxon>Ascomycota</taxon>
        <taxon>Pezizomycotina</taxon>
        <taxon>Leotiomycetes</taxon>
        <taxon>Helotiales</taxon>
        <taxon>Mollisiaceae</taxon>
        <taxon>Phialocephala</taxon>
        <taxon>Phialocephala fortinii species complex</taxon>
    </lineage>
</organism>
<accession>A0A1L7WL40</accession>
<evidence type="ECO:0000313" key="2">
    <source>
        <dbReference type="EMBL" id="CZR53486.1"/>
    </source>
</evidence>
<feature type="domain" description="SET" evidence="1">
    <location>
        <begin position="19"/>
        <end position="163"/>
    </location>
</feature>
<keyword evidence="3" id="KW-1185">Reference proteome</keyword>
<dbReference type="CDD" id="cd20071">
    <property type="entry name" value="SET_SMYD"/>
    <property type="match status" value="1"/>
</dbReference>
<dbReference type="PANTHER" id="PTHR47332:SF4">
    <property type="entry name" value="SET DOMAIN-CONTAINING PROTEIN 5"/>
    <property type="match status" value="1"/>
</dbReference>
<dbReference type="PANTHER" id="PTHR47332">
    <property type="entry name" value="SET DOMAIN-CONTAINING PROTEIN 5"/>
    <property type="match status" value="1"/>
</dbReference>
<dbReference type="Pfam" id="PF00856">
    <property type="entry name" value="SET"/>
    <property type="match status" value="1"/>
</dbReference>
<dbReference type="SUPFAM" id="SSF82199">
    <property type="entry name" value="SET domain"/>
    <property type="match status" value="1"/>
</dbReference>
<dbReference type="AlphaFoldDB" id="A0A1L7WL40"/>